<dbReference type="EC" id="1.1.1.22" evidence="3 7"/>
<dbReference type="SMR" id="A0A2U0QQW0"/>
<dbReference type="Proteomes" id="UP000287197">
    <property type="component" value="Unassembled WGS sequence"/>
</dbReference>
<evidence type="ECO:0000256" key="6">
    <source>
        <dbReference type="ARBA" id="ARBA00047473"/>
    </source>
</evidence>
<evidence type="ECO:0000313" key="14">
    <source>
        <dbReference type="Proteomes" id="UP000410873"/>
    </source>
</evidence>
<dbReference type="SUPFAM" id="SSF51735">
    <property type="entry name" value="NAD(P)-binding Rossmann-fold domains"/>
    <property type="match status" value="1"/>
</dbReference>
<evidence type="ECO:0000256" key="10">
    <source>
        <dbReference type="PIRSR" id="PIRSR500134-3"/>
    </source>
</evidence>
<dbReference type="InterPro" id="IPR014027">
    <property type="entry name" value="UDP-Glc/GDP-Man_DH_C"/>
</dbReference>
<keyword evidence="5 7" id="KW-0520">NAD</keyword>
<feature type="binding site" evidence="10">
    <location>
        <position position="147"/>
    </location>
    <ligand>
        <name>NAD(+)</name>
        <dbReference type="ChEBI" id="CHEBI:57540"/>
    </ligand>
</feature>
<protein>
    <recommendedName>
        <fullName evidence="3 7">UDP-glucose 6-dehydrogenase</fullName>
        <ecNumber evidence="3 7">1.1.1.22</ecNumber>
    </recommendedName>
</protein>
<dbReference type="SUPFAM" id="SSF48179">
    <property type="entry name" value="6-phosphogluconate dehydrogenase C-terminal domain-like"/>
    <property type="match status" value="1"/>
</dbReference>
<dbReference type="InterPro" id="IPR013328">
    <property type="entry name" value="6PGD_dom2"/>
</dbReference>
<dbReference type="InterPro" id="IPR036220">
    <property type="entry name" value="UDP-Glc/GDP-Man_DH_C_sf"/>
</dbReference>
<dbReference type="Gene3D" id="1.10.1040.10">
    <property type="entry name" value="N-(1-d-carboxylethyl)-l-norvaline Dehydrogenase, domain 2"/>
    <property type="match status" value="1"/>
</dbReference>
<dbReference type="Pfam" id="PF03720">
    <property type="entry name" value="UDPG_MGDP_dh_C"/>
    <property type="match status" value="1"/>
</dbReference>
<proteinExistence type="inferred from homology"/>
<dbReference type="PANTHER" id="PTHR43750">
    <property type="entry name" value="UDP-GLUCOSE 6-DEHYDROGENASE TUAD"/>
    <property type="match status" value="1"/>
</dbReference>
<feature type="domain" description="UDP-glucose/GDP-mannose dehydrogenase C-terminal" evidence="11">
    <location>
        <begin position="302"/>
        <end position="386"/>
    </location>
</feature>
<dbReference type="PIRSF" id="PIRSF000124">
    <property type="entry name" value="UDPglc_GDPman_dh"/>
    <property type="match status" value="1"/>
</dbReference>
<sequence length="393" mass="45093">MKIVIVGIGYVGLANAILFSKNNENEVVLLDIDENKIQSINNHKSPIKDKLIEKFFVQNISKLHATSNIKEAYFNADFAVIATPTDYDEQLNFFDTRSIENVLKDIKNINSKINVIIKSTVPIGYTKTIKQKFNMSNIVFSPEFLREGSALYDSLYPSRIIIGDKSVLGKTIGDLFLKNIEKKNVDIFYMDSDEAESVKLFSNTYLAMRVGFFNEVDSYARKHNLNSADIIKGISADDRIGKYYNNPSFGYGGYCLPKDTKQLLANFYNIPNSLIKAIVETNEIRKKFITQLILEKKPNILGIYRLIMKQNSDNFRNSVIIDIIKYLQEYNSNIELIIYEPLVKEKKFLNIKVENDFNVFGAKVDLIIANRFDDKLKEIKDKVFSADVFYTDI</sequence>
<feature type="binding site" evidence="9">
    <location>
        <begin position="144"/>
        <end position="147"/>
    </location>
    <ligand>
        <name>substrate</name>
    </ligand>
</feature>
<dbReference type="GO" id="GO:0006065">
    <property type="term" value="P:UDP-glucuronate biosynthetic process"/>
    <property type="evidence" value="ECO:0007669"/>
    <property type="project" value="UniProtKB-UniPathway"/>
</dbReference>
<dbReference type="InterPro" id="IPR008927">
    <property type="entry name" value="6-PGluconate_DH-like_C_sf"/>
</dbReference>
<evidence type="ECO:0000313" key="13">
    <source>
        <dbReference type="EMBL" id="RTI48253.1"/>
    </source>
</evidence>
<comment type="similarity">
    <text evidence="2 7">Belongs to the UDP-glucose/GDP-mannose dehydrogenase family.</text>
</comment>
<keyword evidence="4 7" id="KW-0560">Oxidoreductase</keyword>
<dbReference type="NCBIfam" id="TIGR03026">
    <property type="entry name" value="NDP-sugDHase"/>
    <property type="match status" value="1"/>
</dbReference>
<name>A0A2U0QQW0_CAMJU</name>
<organism evidence="12 14">
    <name type="scientific">Campylobacter jejuni</name>
    <dbReference type="NCBI Taxonomy" id="197"/>
    <lineage>
        <taxon>Bacteria</taxon>
        <taxon>Pseudomonadati</taxon>
        <taxon>Campylobacterota</taxon>
        <taxon>Epsilonproteobacteria</taxon>
        <taxon>Campylobacterales</taxon>
        <taxon>Campylobacteraceae</taxon>
        <taxon>Campylobacter</taxon>
    </lineage>
</organism>
<feature type="binding site" evidence="9">
    <location>
        <position position="199"/>
    </location>
    <ligand>
        <name>substrate</name>
    </ligand>
</feature>
<reference evidence="13" key="1">
    <citation type="submission" date="2018-01" db="EMBL/GenBank/DDBJ databases">
        <authorList>
            <person name="Kovanen S."/>
            <person name="Nieminen T."/>
            <person name="Pohja-Mykra M."/>
            <person name="Raunio-Saarnisto M."/>
            <person name="Sauvala M."/>
            <person name="Fredriksson-Ahomaa M."/>
            <person name="Hanninen M.-L."/>
            <person name="Kivisto R."/>
        </authorList>
    </citation>
    <scope>NUCLEOTIDE SEQUENCE</scope>
    <source>
        <strain evidence="13">SO-26</strain>
    </source>
</reference>
<dbReference type="InterPro" id="IPR017476">
    <property type="entry name" value="UDP-Glc/GDP-Man"/>
</dbReference>
<dbReference type="PANTHER" id="PTHR43750:SF2">
    <property type="entry name" value="UDP-GLUCOSE 6-DEHYDROGENASE"/>
    <property type="match status" value="1"/>
</dbReference>
<dbReference type="RefSeq" id="WP_002851145.1">
    <property type="nucleotide sequence ID" value="NZ_AACERE020000007.1"/>
</dbReference>
<reference evidence="13" key="3">
    <citation type="journal article" date="2019" name="Appl. Environ. Microbiol.">
        <title>Population genetics and characterization of Campylobacter jejuni isolates in western jackdaws and game birds in Finland.</title>
        <authorList>
            <person name="Kovanen S."/>
            <person name="Rossi M."/>
            <person name="Pohja-Mykra M."/>
            <person name="Nieminen T."/>
            <person name="Raunio-Saarnisto M."/>
            <person name="Sauvala M."/>
            <person name="Fredriksson-Ahomaa M."/>
            <person name="Hanninen M.L."/>
            <person name="Kivisto R."/>
        </authorList>
    </citation>
    <scope>NUCLEOTIDE SEQUENCE</scope>
    <source>
        <strain evidence="13">SO-26</strain>
    </source>
</reference>
<dbReference type="InterPro" id="IPR036291">
    <property type="entry name" value="NAD(P)-bd_dom_sf"/>
</dbReference>
<feature type="binding site" evidence="9">
    <location>
        <begin position="244"/>
        <end position="248"/>
    </location>
    <ligand>
        <name>substrate</name>
    </ligand>
</feature>
<dbReference type="GO" id="GO:0003979">
    <property type="term" value="F:UDP-glucose 6-dehydrogenase activity"/>
    <property type="evidence" value="ECO:0007669"/>
    <property type="project" value="UniProtKB-EC"/>
</dbReference>
<evidence type="ECO:0000256" key="5">
    <source>
        <dbReference type="ARBA" id="ARBA00023027"/>
    </source>
</evidence>
<comment type="catalytic activity">
    <reaction evidence="6 7">
        <text>UDP-alpha-D-glucose + 2 NAD(+) + H2O = UDP-alpha-D-glucuronate + 2 NADH + 3 H(+)</text>
        <dbReference type="Rhea" id="RHEA:23596"/>
        <dbReference type="ChEBI" id="CHEBI:15377"/>
        <dbReference type="ChEBI" id="CHEBI:15378"/>
        <dbReference type="ChEBI" id="CHEBI:57540"/>
        <dbReference type="ChEBI" id="CHEBI:57945"/>
        <dbReference type="ChEBI" id="CHEBI:58052"/>
        <dbReference type="ChEBI" id="CHEBI:58885"/>
        <dbReference type="EC" id="1.1.1.22"/>
    </reaction>
</comment>
<feature type="binding site" evidence="10">
    <location>
        <position position="85"/>
    </location>
    <ligand>
        <name>NAD(+)</name>
        <dbReference type="ChEBI" id="CHEBI:57540"/>
    </ligand>
</feature>
<evidence type="ECO:0000259" key="11">
    <source>
        <dbReference type="SMART" id="SM00984"/>
    </source>
</evidence>
<dbReference type="InterPro" id="IPR014026">
    <property type="entry name" value="UDP-Glc/GDP-Man_DH_dimer"/>
</dbReference>
<feature type="binding site" evidence="9">
    <location>
        <position position="309"/>
    </location>
    <ligand>
        <name>substrate</name>
    </ligand>
</feature>
<dbReference type="Pfam" id="PF00984">
    <property type="entry name" value="UDPG_MGDP_dh"/>
    <property type="match status" value="1"/>
</dbReference>
<dbReference type="InterPro" id="IPR028357">
    <property type="entry name" value="UDPglc_DH_bac"/>
</dbReference>
<feature type="binding site" evidence="10">
    <location>
        <position position="120"/>
    </location>
    <ligand>
        <name>NAD(+)</name>
        <dbReference type="ChEBI" id="CHEBI:57540"/>
    </ligand>
</feature>
<dbReference type="Gene3D" id="3.40.50.720">
    <property type="entry name" value="NAD(P)-binding Rossmann-like Domain"/>
    <property type="match status" value="2"/>
</dbReference>
<evidence type="ECO:0000256" key="2">
    <source>
        <dbReference type="ARBA" id="ARBA00006601"/>
    </source>
</evidence>
<evidence type="ECO:0000256" key="1">
    <source>
        <dbReference type="ARBA" id="ARBA00004701"/>
    </source>
</evidence>
<feature type="active site" description="Nucleophile" evidence="8">
    <location>
        <position position="255"/>
    </location>
</feature>
<dbReference type="AlphaFoldDB" id="A0A2U0QQW0"/>
<dbReference type="PIRSF" id="PIRSF500134">
    <property type="entry name" value="UDPglc_DH_bac"/>
    <property type="match status" value="1"/>
</dbReference>
<comment type="pathway">
    <text evidence="1">Nucleotide-sugar biosynthesis; UDP-alpha-D-glucuronate biosynthesis; UDP-alpha-D-glucuronate from UDP-alpha-D-glucose: step 1/1.</text>
</comment>
<dbReference type="Proteomes" id="UP000410873">
    <property type="component" value="Unassembled WGS sequence"/>
</dbReference>
<feature type="binding site" evidence="10">
    <location>
        <position position="36"/>
    </location>
    <ligand>
        <name>NAD(+)</name>
        <dbReference type="ChEBI" id="CHEBI:57540"/>
    </ligand>
</feature>
<dbReference type="UniPathway" id="UPA00038">
    <property type="reaction ID" value="UER00491"/>
</dbReference>
<evidence type="ECO:0000256" key="9">
    <source>
        <dbReference type="PIRSR" id="PIRSR500134-2"/>
    </source>
</evidence>
<dbReference type="EMBL" id="PQZD01000004">
    <property type="protein sequence ID" value="RTI48253.1"/>
    <property type="molecule type" value="Genomic_DNA"/>
</dbReference>
<dbReference type="EMBL" id="AACFWJ010000004">
    <property type="protein sequence ID" value="EAK3959299.1"/>
    <property type="molecule type" value="Genomic_DNA"/>
</dbReference>
<dbReference type="SMART" id="SM00984">
    <property type="entry name" value="UDPG_MGDP_dh_C"/>
    <property type="match status" value="1"/>
</dbReference>
<reference evidence="12 14" key="2">
    <citation type="submission" date="2018-05" db="EMBL/GenBank/DDBJ databases">
        <authorList>
            <consortium name="PulseNet: The National Subtyping Network for Foodborne Disease Surveillance"/>
            <person name="Tarr C.L."/>
            <person name="Trees E."/>
            <person name="Katz L.S."/>
            <person name="Carleton-Romer H.A."/>
            <person name="Stroika S."/>
            <person name="Kucerova Z."/>
            <person name="Roache K.F."/>
            <person name="Sabol A.L."/>
            <person name="Besser J."/>
            <person name="Gerner-Smidt P."/>
        </authorList>
    </citation>
    <scope>NUCLEOTIDE SEQUENCE [LARGE SCALE GENOMIC DNA]</scope>
    <source>
        <strain evidence="12 14">PNUSAC003589</strain>
    </source>
</reference>
<evidence type="ECO:0000256" key="8">
    <source>
        <dbReference type="PIRSR" id="PIRSR500134-1"/>
    </source>
</evidence>
<feature type="binding site" evidence="10">
    <location>
        <position position="316"/>
    </location>
    <ligand>
        <name>NAD(+)</name>
        <dbReference type="ChEBI" id="CHEBI:57540"/>
    </ligand>
</feature>
<dbReference type="InterPro" id="IPR001732">
    <property type="entry name" value="UDP-Glc/GDP-Man_DH_N"/>
</dbReference>
<evidence type="ECO:0000256" key="3">
    <source>
        <dbReference type="ARBA" id="ARBA00012954"/>
    </source>
</evidence>
<comment type="caution">
    <text evidence="12">The sequence shown here is derived from an EMBL/GenBank/DDBJ whole genome shotgun (WGS) entry which is preliminary data.</text>
</comment>
<dbReference type="Pfam" id="PF03721">
    <property type="entry name" value="UDPG_MGDP_dh_N"/>
    <property type="match status" value="1"/>
</dbReference>
<dbReference type="GO" id="GO:0051287">
    <property type="term" value="F:NAD binding"/>
    <property type="evidence" value="ECO:0007669"/>
    <property type="project" value="InterPro"/>
</dbReference>
<dbReference type="GO" id="GO:0000271">
    <property type="term" value="P:polysaccharide biosynthetic process"/>
    <property type="evidence" value="ECO:0007669"/>
    <property type="project" value="InterPro"/>
</dbReference>
<feature type="binding site" evidence="9">
    <location>
        <position position="252"/>
    </location>
    <ligand>
        <name>substrate</name>
    </ligand>
</feature>
<evidence type="ECO:0000313" key="12">
    <source>
        <dbReference type="EMBL" id="EAK3959299.1"/>
    </source>
</evidence>
<evidence type="ECO:0000256" key="7">
    <source>
        <dbReference type="PIRNR" id="PIRNR000124"/>
    </source>
</evidence>
<evidence type="ECO:0000256" key="4">
    <source>
        <dbReference type="ARBA" id="ARBA00023002"/>
    </source>
</evidence>
<dbReference type="SUPFAM" id="SSF52413">
    <property type="entry name" value="UDP-glucose/GDP-mannose dehydrogenase C-terminal domain"/>
    <property type="match status" value="1"/>
</dbReference>
<feature type="binding site" evidence="9">
    <location>
        <position position="308"/>
    </location>
    <ligand>
        <name>substrate</name>
    </ligand>
</feature>
<accession>A0A2U0QQW0</accession>
<feature type="binding site" evidence="10">
    <location>
        <position position="31"/>
    </location>
    <ligand>
        <name>NAD(+)</name>
        <dbReference type="ChEBI" id="CHEBI:57540"/>
    </ligand>
</feature>
<gene>
    <name evidence="12" type="ORF">C1418_05585</name>
    <name evidence="13" type="ORF">C3I27_04980</name>
</gene>
<feature type="binding site" evidence="10">
    <location>
        <position position="258"/>
    </location>
    <ligand>
        <name>NAD(+)</name>
        <dbReference type="ChEBI" id="CHEBI:57540"/>
    </ligand>
</feature>